<dbReference type="InterPro" id="IPR015212">
    <property type="entry name" value="RGS-like_dom"/>
</dbReference>
<dbReference type="InterPro" id="IPR036305">
    <property type="entry name" value="RGS_sf"/>
</dbReference>
<comment type="caution">
    <text evidence="2">The sequence shown here is derived from an EMBL/GenBank/DDBJ whole genome shotgun (WGS) entry which is preliminary data.</text>
</comment>
<accession>A0ABN9MMC7</accession>
<protein>
    <recommendedName>
        <fullName evidence="1">Regulator of G protein signalling-like domain-containing protein</fullName>
    </recommendedName>
</protein>
<gene>
    <name evidence="2" type="ORF">RIMI_LOCUS22643516</name>
</gene>
<dbReference type="PANTHER" id="PTHR45872">
    <property type="entry name" value="RHO GUANINE NUCLEOTIDE EXCHANGE FACTOR 2, ISOFORM D"/>
    <property type="match status" value="1"/>
</dbReference>
<evidence type="ECO:0000259" key="1">
    <source>
        <dbReference type="Pfam" id="PF09128"/>
    </source>
</evidence>
<reference evidence="2" key="1">
    <citation type="submission" date="2023-07" db="EMBL/GenBank/DDBJ databases">
        <authorList>
            <person name="Stuckert A."/>
        </authorList>
    </citation>
    <scope>NUCLEOTIDE SEQUENCE</scope>
</reference>
<organism evidence="2 3">
    <name type="scientific">Ranitomeya imitator</name>
    <name type="common">mimic poison frog</name>
    <dbReference type="NCBI Taxonomy" id="111125"/>
    <lineage>
        <taxon>Eukaryota</taxon>
        <taxon>Metazoa</taxon>
        <taxon>Chordata</taxon>
        <taxon>Craniata</taxon>
        <taxon>Vertebrata</taxon>
        <taxon>Euteleostomi</taxon>
        <taxon>Amphibia</taxon>
        <taxon>Batrachia</taxon>
        <taxon>Anura</taxon>
        <taxon>Neobatrachia</taxon>
        <taxon>Hyloidea</taxon>
        <taxon>Dendrobatidae</taxon>
        <taxon>Dendrobatinae</taxon>
        <taxon>Ranitomeya</taxon>
    </lineage>
</organism>
<proteinExistence type="predicted"/>
<dbReference type="SUPFAM" id="SSF48097">
    <property type="entry name" value="Regulator of G-protein signaling, RGS"/>
    <property type="match status" value="1"/>
</dbReference>
<evidence type="ECO:0000313" key="3">
    <source>
        <dbReference type="Proteomes" id="UP001176940"/>
    </source>
</evidence>
<feature type="domain" description="Regulator of G protein signalling-like" evidence="1">
    <location>
        <begin position="7"/>
        <end position="91"/>
    </location>
</feature>
<dbReference type="PANTHER" id="PTHR45872:SF4">
    <property type="entry name" value="RHO GUANINE NUCLEOTIDE EXCHANGE FACTOR 1"/>
    <property type="match status" value="1"/>
</dbReference>
<keyword evidence="3" id="KW-1185">Reference proteome</keyword>
<sequence>MRNWAHWDKDRTRVDLIQDDTLKKYITEIQSYQIPEICRQLEDFRTKRVLGMTPGELELRELESYRTNDRYILQSKEKQLAERLLGKLDDMQ</sequence>
<evidence type="ECO:0000313" key="2">
    <source>
        <dbReference type="EMBL" id="CAJ0967942.1"/>
    </source>
</evidence>
<dbReference type="Gene3D" id="1.10.167.10">
    <property type="entry name" value="Regulator of G-protein Signalling 4, domain 2"/>
    <property type="match status" value="1"/>
</dbReference>
<dbReference type="EMBL" id="CAUEEQ010078747">
    <property type="protein sequence ID" value="CAJ0967942.1"/>
    <property type="molecule type" value="Genomic_DNA"/>
</dbReference>
<name>A0ABN9MMC7_9NEOB</name>
<dbReference type="InterPro" id="IPR044926">
    <property type="entry name" value="RGS_subdomain_2"/>
</dbReference>
<dbReference type="Proteomes" id="UP001176940">
    <property type="component" value="Unassembled WGS sequence"/>
</dbReference>
<dbReference type="Pfam" id="PF09128">
    <property type="entry name" value="RGS-like"/>
    <property type="match status" value="1"/>
</dbReference>